<dbReference type="InterPro" id="IPR017451">
    <property type="entry name" value="F-box-assoc_interact_dom"/>
</dbReference>
<feature type="domain" description="F-box" evidence="2">
    <location>
        <begin position="1"/>
        <end position="40"/>
    </location>
</feature>
<dbReference type="SUPFAM" id="SSF81383">
    <property type="entry name" value="F-box domain"/>
    <property type="match status" value="1"/>
</dbReference>
<comment type="caution">
    <text evidence="3">The sequence shown here is derived from an EMBL/GenBank/DDBJ whole genome shotgun (WGS) entry which is preliminary data.</text>
</comment>
<dbReference type="PROSITE" id="PS50181">
    <property type="entry name" value="FBOX"/>
    <property type="match status" value="1"/>
</dbReference>
<evidence type="ECO:0000313" key="3">
    <source>
        <dbReference type="EMBL" id="KAG6388349.1"/>
    </source>
</evidence>
<dbReference type="EMBL" id="PNBA02000020">
    <property type="protein sequence ID" value="KAG6388349.1"/>
    <property type="molecule type" value="Genomic_DNA"/>
</dbReference>
<keyword evidence="4" id="KW-1185">Reference proteome</keyword>
<evidence type="ECO:0000259" key="2">
    <source>
        <dbReference type="PROSITE" id="PS50181"/>
    </source>
</evidence>
<name>A0A8X8Z215_SALSN</name>
<reference evidence="3" key="1">
    <citation type="submission" date="2018-01" db="EMBL/GenBank/DDBJ databases">
        <authorList>
            <person name="Mao J.F."/>
        </authorList>
    </citation>
    <scope>NUCLEOTIDE SEQUENCE</scope>
    <source>
        <strain evidence="3">Huo1</strain>
        <tissue evidence="3">Leaf</tissue>
    </source>
</reference>
<dbReference type="InterPro" id="IPR006527">
    <property type="entry name" value="F-box-assoc_dom_typ1"/>
</dbReference>
<dbReference type="AlphaFoldDB" id="A0A8X8Z215"/>
<evidence type="ECO:0000313" key="4">
    <source>
        <dbReference type="Proteomes" id="UP000298416"/>
    </source>
</evidence>
<dbReference type="InterPro" id="IPR036047">
    <property type="entry name" value="F-box-like_dom_sf"/>
</dbReference>
<dbReference type="PANTHER" id="PTHR31672">
    <property type="entry name" value="BNACNNG10540D PROTEIN"/>
    <property type="match status" value="1"/>
</dbReference>
<reference evidence="3" key="2">
    <citation type="submission" date="2020-08" db="EMBL/GenBank/DDBJ databases">
        <title>Plant Genome Project.</title>
        <authorList>
            <person name="Zhang R.-G."/>
        </authorList>
    </citation>
    <scope>NUCLEOTIDE SEQUENCE</scope>
    <source>
        <strain evidence="3">Huo1</strain>
        <tissue evidence="3">Leaf</tissue>
    </source>
</reference>
<dbReference type="Pfam" id="PF07734">
    <property type="entry name" value="FBA_1"/>
    <property type="match status" value="1"/>
</dbReference>
<dbReference type="NCBIfam" id="TIGR01640">
    <property type="entry name" value="F_box_assoc_1"/>
    <property type="match status" value="1"/>
</dbReference>
<sequence length="339" mass="38934">MNNDILIDILLHLPLISLLRFRVVCKFWADVIDSSYFRKLHTHKNRSDDTVYLEVILSNGGIRVQHNAKSLISYNYEDIGLGFTTLESDVRVSLYGLANGVICIDHTQRSMFSKNLKVPIVICNPFLGQFKLLPLVTTSSCIIFPKSVAAIGFDEEYKVVQTSFCTMHHRFHAHVFSRNTDSWRELAIDNNLRLHSLIKSLCGKGHFAHWKVERVGVVGRQHAFGILSLDMKNEVFKTIMLPADGEKYIFSTIYAKDEHLFWRFDFDSLWPDNVVHIHELRGEGSQMSWNHMVSVEVPCSGIQILPRWRNGFPVIEFINNTYVSLIECRGSFVSLAKEN</sequence>
<evidence type="ECO:0000256" key="1">
    <source>
        <dbReference type="SAM" id="SignalP"/>
    </source>
</evidence>
<dbReference type="InterPro" id="IPR050796">
    <property type="entry name" value="SCF_F-box_component"/>
</dbReference>
<accession>A0A8X8Z215</accession>
<keyword evidence="1" id="KW-0732">Signal</keyword>
<feature type="signal peptide" evidence="1">
    <location>
        <begin position="1"/>
        <end position="18"/>
    </location>
</feature>
<dbReference type="InterPro" id="IPR001810">
    <property type="entry name" value="F-box_dom"/>
</dbReference>
<dbReference type="SMART" id="SM00256">
    <property type="entry name" value="FBOX"/>
    <property type="match status" value="1"/>
</dbReference>
<proteinExistence type="predicted"/>
<dbReference type="Proteomes" id="UP000298416">
    <property type="component" value="Unassembled WGS sequence"/>
</dbReference>
<dbReference type="PANTHER" id="PTHR31672:SF13">
    <property type="entry name" value="F-BOX PROTEIN CPR30-LIKE"/>
    <property type="match status" value="1"/>
</dbReference>
<gene>
    <name evidence="3" type="ORF">SASPL_149774</name>
</gene>
<protein>
    <recommendedName>
        <fullName evidence="2">F-box domain-containing protein</fullName>
    </recommendedName>
</protein>
<dbReference type="Gene3D" id="1.20.1280.50">
    <property type="match status" value="1"/>
</dbReference>
<dbReference type="Pfam" id="PF00646">
    <property type="entry name" value="F-box"/>
    <property type="match status" value="1"/>
</dbReference>
<organism evidence="3">
    <name type="scientific">Salvia splendens</name>
    <name type="common">Scarlet sage</name>
    <dbReference type="NCBI Taxonomy" id="180675"/>
    <lineage>
        <taxon>Eukaryota</taxon>
        <taxon>Viridiplantae</taxon>
        <taxon>Streptophyta</taxon>
        <taxon>Embryophyta</taxon>
        <taxon>Tracheophyta</taxon>
        <taxon>Spermatophyta</taxon>
        <taxon>Magnoliopsida</taxon>
        <taxon>eudicotyledons</taxon>
        <taxon>Gunneridae</taxon>
        <taxon>Pentapetalae</taxon>
        <taxon>asterids</taxon>
        <taxon>lamiids</taxon>
        <taxon>Lamiales</taxon>
        <taxon>Lamiaceae</taxon>
        <taxon>Nepetoideae</taxon>
        <taxon>Mentheae</taxon>
        <taxon>Salviinae</taxon>
        <taxon>Salvia</taxon>
        <taxon>Salvia subgen. Calosphace</taxon>
        <taxon>core Calosphace</taxon>
    </lineage>
</organism>
<feature type="chain" id="PRO_5036452135" description="F-box domain-containing protein" evidence="1">
    <location>
        <begin position="19"/>
        <end position="339"/>
    </location>
</feature>